<dbReference type="WBParaSite" id="PSAMB.scaffold825size40796.g9072.t1">
    <property type="protein sequence ID" value="PSAMB.scaffold825size40796.g9072.t1"/>
    <property type="gene ID" value="PSAMB.scaffold825size40796.g9072"/>
</dbReference>
<feature type="compositionally biased region" description="Low complexity" evidence="1">
    <location>
        <begin position="136"/>
        <end position="161"/>
    </location>
</feature>
<dbReference type="GO" id="GO:0003729">
    <property type="term" value="F:mRNA binding"/>
    <property type="evidence" value="ECO:0007669"/>
    <property type="project" value="InterPro"/>
</dbReference>
<reference evidence="4" key="1">
    <citation type="submission" date="2022-11" db="UniProtKB">
        <authorList>
            <consortium name="WormBaseParasite"/>
        </authorList>
    </citation>
    <scope>IDENTIFICATION</scope>
</reference>
<evidence type="ECO:0000259" key="2">
    <source>
        <dbReference type="SMART" id="SM01271"/>
    </source>
</evidence>
<protein>
    <submittedName>
        <fullName evidence="4">Lsm14-like N-terminal domain-containing protein</fullName>
    </submittedName>
</protein>
<evidence type="ECO:0000313" key="4">
    <source>
        <dbReference type="WBParaSite" id="PSAMB.scaffold825size40796.g9072.t1"/>
    </source>
</evidence>
<feature type="compositionally biased region" description="Basic and acidic residues" evidence="1">
    <location>
        <begin position="194"/>
        <end position="205"/>
    </location>
</feature>
<dbReference type="PANTHER" id="PTHR13612">
    <property type="entry name" value="ENHANCER OF MRNA-DECAPPING PROTEIN 3"/>
    <property type="match status" value="1"/>
</dbReference>
<dbReference type="AlphaFoldDB" id="A0A914XIN4"/>
<evidence type="ECO:0000256" key="1">
    <source>
        <dbReference type="SAM" id="MobiDB-lite"/>
    </source>
</evidence>
<dbReference type="InterPro" id="IPR025609">
    <property type="entry name" value="Lsm14-like_N"/>
</dbReference>
<dbReference type="CDD" id="cd01737">
    <property type="entry name" value="LSm16_N"/>
    <property type="match status" value="1"/>
</dbReference>
<feature type="domain" description="Lsm14-like N-terminal" evidence="2">
    <location>
        <begin position="1"/>
        <end position="99"/>
    </location>
</feature>
<dbReference type="GO" id="GO:0031087">
    <property type="term" value="P:deadenylation-independent decapping of nuclear-transcribed mRNA"/>
    <property type="evidence" value="ECO:0007669"/>
    <property type="project" value="InterPro"/>
</dbReference>
<sequence length="515" mass="55170">MAAAEHIGALISVECGELGVYQGKILGVNDADQSITLERPFHNGTPHPLPTVTLAAEDMVAVKILKLPGEFAAPNLIAAPRVRTVRPQVPQPAVYASANRAVRPQRMPKCAASLVQSSSGVPSQPRPPRMDGLGFIAISQNASSSNIQQLQQQQQPPNKSPSGRKPVSASLSLSRGPPAKGSFTDRGPCGIPELDSKEPVRVSNRNRDLGDAIDRDLMQTDFDFEANLALFDKNQYCNSSDDGMNGAPVKSKNFRHDENIVGDPDRVYSWTKTTSNGRSHAGIEPLTSCIQSSTEIMTVDGVSMPAVSAEDKVRLMAEAEQQFGVDVVVAVVADRFSQCIFEEIERSAVMVSTAVVLISGDAVASRIAARVASHLANRRCDTVVYGFNGVAPVDHASVRFATSAGQMPTARDVQLVISVCDWAKFGQRLNTPRWLRSWLTSLSSSACVLSLDSTLPLSSSDPPRQVVVMVTCPTDGADRQGDDALVIDIGLPFDFIDQSDALASAFGTKFVVQLC</sequence>
<dbReference type="SMART" id="SM01271">
    <property type="entry name" value="LSM14"/>
    <property type="match status" value="1"/>
</dbReference>
<dbReference type="GO" id="GO:0033962">
    <property type="term" value="P:P-body assembly"/>
    <property type="evidence" value="ECO:0007669"/>
    <property type="project" value="TreeGrafter"/>
</dbReference>
<name>A0A914XIN4_9BILA</name>
<organism evidence="3 4">
    <name type="scientific">Plectus sambesii</name>
    <dbReference type="NCBI Taxonomy" id="2011161"/>
    <lineage>
        <taxon>Eukaryota</taxon>
        <taxon>Metazoa</taxon>
        <taxon>Ecdysozoa</taxon>
        <taxon>Nematoda</taxon>
        <taxon>Chromadorea</taxon>
        <taxon>Plectida</taxon>
        <taxon>Plectina</taxon>
        <taxon>Plectoidea</taxon>
        <taxon>Plectidae</taxon>
        <taxon>Plectus</taxon>
    </lineage>
</organism>
<keyword evidence="3" id="KW-1185">Reference proteome</keyword>
<accession>A0A914XIN4</accession>
<dbReference type="InterPro" id="IPR034107">
    <property type="entry name" value="Lsm16_N"/>
</dbReference>
<proteinExistence type="predicted"/>
<dbReference type="Gene3D" id="2.30.30.100">
    <property type="match status" value="1"/>
</dbReference>
<dbReference type="GO" id="GO:0000932">
    <property type="term" value="C:P-body"/>
    <property type="evidence" value="ECO:0007669"/>
    <property type="project" value="TreeGrafter"/>
</dbReference>
<dbReference type="PANTHER" id="PTHR13612:SF0">
    <property type="entry name" value="ENHANCER OF MRNA-DECAPPING PROTEIN 3"/>
    <property type="match status" value="1"/>
</dbReference>
<dbReference type="Pfam" id="PF12701">
    <property type="entry name" value="LSM14"/>
    <property type="match status" value="1"/>
</dbReference>
<evidence type="ECO:0000313" key="3">
    <source>
        <dbReference type="Proteomes" id="UP000887566"/>
    </source>
</evidence>
<feature type="region of interest" description="Disordered" evidence="1">
    <location>
        <begin position="107"/>
        <end position="205"/>
    </location>
</feature>
<dbReference type="Proteomes" id="UP000887566">
    <property type="component" value="Unplaced"/>
</dbReference>